<dbReference type="InterPro" id="IPR057929">
    <property type="entry name" value="RamC_N"/>
</dbReference>
<sequence length="876" mass="100010">MNVNDYSLDNPLFFTSKNEMYDFSKRFSLPLPDGWYESENEEWINLYPLTSMIQRQGWKVHVSAEYKTANEILDIVSTLCFSQNVVFKHLSTMKVFRNRNGKLMDRGFSGKFITCYPDEDKLEEFLNLMEKHLDGFNGPYILSDRRWKKAPIYLRYGVFRETVLGELEAGIGELTIAGKQVTDERLPKFIVPEGIEIPRFIKEWINSSDDVVQENMPFTIKAAIRYSNSGGIYKAILKKSGFKTILKEARPYTGIDNEGTYSSERLVTEKKALERLQTVKGIPECLWQGKVWEHTYIAVEHIEGIPLNRWVTNNFPIYENQEKNYLKRALRVIKQLVLLVNNVHNLGVYHQDIHLGNIIIDEQDNIHLIDWEQSVFTNSTEVYHQIAAQGFRAWGENKPEQIDWYGVSQTAHYLFMPLIVQSDLVYGYGQQTREAGIILFKHLEYSYEDIKKYLSELDFIYQKTKQVKVISKNKLLRPFLVDKELSKDISLISLGKQLIAGVIPVVKNWRNLNRSFPVHYYGLSENEGVAYSDLGIIWAYSKLLNAIGEEETSAFNHSKRKAMQEAILFIKFGKSKKNGLFDGKAGTLWLLSELGMEEESAEVFNQEFETMMDHTTSNKLYDGISGILLVGLYFLSRNLVSDKLKQNLILNLEKFAKSYKANPSAHIPIGAGKKESNDPYDQESGLLYGHAGLGWFFAEAAKLTKNKLYRDCLELAIESELVGYVPDKINSIQYSQGGRLLPYFSMGSAGLGVLLANNSDIIPKKYLNRLNNIYNALNANFCIFPGLFTGYSGLKFGEFIINKELKIFSKDDILKSYANGLRKYLIRFGNGVCLAGDSGERITMDIASGFGGTALGISSILDDVIYILPQIQVERR</sequence>
<dbReference type="eggNOG" id="COG0515">
    <property type="taxonomic scope" value="Bacteria"/>
</dbReference>
<accession>R3W631</accession>
<gene>
    <name evidence="2" type="ORF">UC3_02009</name>
</gene>
<evidence type="ECO:0000313" key="2">
    <source>
        <dbReference type="EMBL" id="EOL43032.1"/>
    </source>
</evidence>
<dbReference type="InterPro" id="IPR053524">
    <property type="entry name" value="Aerial_hyphae_peptide-synth"/>
</dbReference>
<dbReference type="GO" id="GO:0005524">
    <property type="term" value="F:ATP binding"/>
    <property type="evidence" value="ECO:0007669"/>
    <property type="project" value="InterPro"/>
</dbReference>
<dbReference type="Proteomes" id="UP000013785">
    <property type="component" value="Unassembled WGS sequence"/>
</dbReference>
<organism evidence="2 3">
    <name type="scientific">Enterococcus phoeniculicola ATCC BAA-412</name>
    <dbReference type="NCBI Taxonomy" id="1158610"/>
    <lineage>
        <taxon>Bacteria</taxon>
        <taxon>Bacillati</taxon>
        <taxon>Bacillota</taxon>
        <taxon>Bacilli</taxon>
        <taxon>Lactobacillales</taxon>
        <taxon>Enterococcaceae</taxon>
        <taxon>Enterococcus</taxon>
    </lineage>
</organism>
<keyword evidence="3" id="KW-1185">Reference proteome</keyword>
<dbReference type="InterPro" id="IPR011009">
    <property type="entry name" value="Kinase-like_dom_sf"/>
</dbReference>
<dbReference type="NCBIfam" id="NF038151">
    <property type="entry name" value="lanthi_synth_III"/>
    <property type="match status" value="1"/>
</dbReference>
<dbReference type="OrthoDB" id="1492512at2"/>
<dbReference type="EMBL" id="AJAT01000016">
    <property type="protein sequence ID" value="EOL43032.1"/>
    <property type="molecule type" value="Genomic_DNA"/>
</dbReference>
<dbReference type="Gene3D" id="1.10.510.10">
    <property type="entry name" value="Transferase(Phosphotransferase) domain 1"/>
    <property type="match status" value="1"/>
</dbReference>
<name>R3W631_9ENTE</name>
<dbReference type="GO" id="GO:0004672">
    <property type="term" value="F:protein kinase activity"/>
    <property type="evidence" value="ECO:0007669"/>
    <property type="project" value="InterPro"/>
</dbReference>
<dbReference type="InterPro" id="IPR007822">
    <property type="entry name" value="LANC-like"/>
</dbReference>
<dbReference type="PATRIC" id="fig|1158610.3.peg.2004"/>
<dbReference type="Gene3D" id="1.50.10.20">
    <property type="match status" value="1"/>
</dbReference>
<dbReference type="InterPro" id="IPR000719">
    <property type="entry name" value="Prot_kinase_dom"/>
</dbReference>
<dbReference type="CDD" id="cd04791">
    <property type="entry name" value="LanC_SerThrkinase"/>
    <property type="match status" value="1"/>
</dbReference>
<dbReference type="HOGENOM" id="CLU_014914_0_0_9"/>
<dbReference type="Pfam" id="PF25816">
    <property type="entry name" value="RamC_N"/>
    <property type="match status" value="1"/>
</dbReference>
<dbReference type="Pfam" id="PF00069">
    <property type="entry name" value="Pkinase"/>
    <property type="match status" value="1"/>
</dbReference>
<dbReference type="AlphaFoldDB" id="R3W631"/>
<dbReference type="InterPro" id="IPR058053">
    <property type="entry name" value="RamC_C"/>
</dbReference>
<dbReference type="SUPFAM" id="SSF158745">
    <property type="entry name" value="LanC-like"/>
    <property type="match status" value="1"/>
</dbReference>
<dbReference type="STRING" id="154621.RV11_GL003150"/>
<dbReference type="GO" id="GO:0031179">
    <property type="term" value="P:peptide modification"/>
    <property type="evidence" value="ECO:0007669"/>
    <property type="project" value="InterPro"/>
</dbReference>
<dbReference type="SUPFAM" id="SSF56112">
    <property type="entry name" value="Protein kinase-like (PK-like)"/>
    <property type="match status" value="1"/>
</dbReference>
<evidence type="ECO:0000259" key="1">
    <source>
        <dbReference type="PROSITE" id="PS50011"/>
    </source>
</evidence>
<proteinExistence type="predicted"/>
<dbReference type="RefSeq" id="WP_010768671.1">
    <property type="nucleotide sequence ID" value="NZ_ASWE01000002.1"/>
</dbReference>
<protein>
    <recommendedName>
        <fullName evidence="1">Protein kinase domain-containing protein</fullName>
    </recommendedName>
</protein>
<dbReference type="PROSITE" id="PS50011">
    <property type="entry name" value="PROTEIN_KINASE_DOM"/>
    <property type="match status" value="1"/>
</dbReference>
<feature type="domain" description="Protein kinase" evidence="1">
    <location>
        <begin position="218"/>
        <end position="506"/>
    </location>
</feature>
<dbReference type="Pfam" id="PF05147">
    <property type="entry name" value="LANC_like"/>
    <property type="match status" value="1"/>
</dbReference>
<dbReference type="SMART" id="SM00220">
    <property type="entry name" value="S_TKc"/>
    <property type="match status" value="1"/>
</dbReference>
<comment type="caution">
    <text evidence="2">The sequence shown here is derived from an EMBL/GenBank/DDBJ whole genome shotgun (WGS) entry which is preliminary data.</text>
</comment>
<evidence type="ECO:0000313" key="3">
    <source>
        <dbReference type="Proteomes" id="UP000013785"/>
    </source>
</evidence>
<reference evidence="2 3" key="1">
    <citation type="submission" date="2013-02" db="EMBL/GenBank/DDBJ databases">
        <title>The Genome Sequence of Enterococcus phoeniculicola BAA-412.</title>
        <authorList>
            <consortium name="The Broad Institute Genome Sequencing Platform"/>
            <consortium name="The Broad Institute Genome Sequencing Center for Infectious Disease"/>
            <person name="Earl A.M."/>
            <person name="Gilmore M.S."/>
            <person name="Lebreton F."/>
            <person name="Walker B."/>
            <person name="Young S.K."/>
            <person name="Zeng Q."/>
            <person name="Gargeya S."/>
            <person name="Fitzgerald M."/>
            <person name="Haas B."/>
            <person name="Abouelleil A."/>
            <person name="Alvarado L."/>
            <person name="Arachchi H.M."/>
            <person name="Berlin A.M."/>
            <person name="Chapman S.B."/>
            <person name="Dewar J."/>
            <person name="Goldberg J."/>
            <person name="Griggs A."/>
            <person name="Gujja S."/>
            <person name="Hansen M."/>
            <person name="Howarth C."/>
            <person name="Imamovic A."/>
            <person name="Larimer J."/>
            <person name="McCowan C."/>
            <person name="Murphy C."/>
            <person name="Neiman D."/>
            <person name="Pearson M."/>
            <person name="Priest M."/>
            <person name="Roberts A."/>
            <person name="Saif S."/>
            <person name="Shea T."/>
            <person name="Sisk P."/>
            <person name="Sykes S."/>
            <person name="Wortman J."/>
            <person name="Nusbaum C."/>
            <person name="Birren B."/>
        </authorList>
    </citation>
    <scope>NUCLEOTIDE SEQUENCE [LARGE SCALE GENOMIC DNA]</scope>
    <source>
        <strain evidence="2 3">ATCC BAA-412</strain>
    </source>
</reference>